<evidence type="ECO:0000313" key="7">
    <source>
        <dbReference type="EMBL" id="ATB39925.1"/>
    </source>
</evidence>
<dbReference type="Pfam" id="PF07992">
    <property type="entry name" value="Pyr_redox_2"/>
    <property type="match status" value="1"/>
</dbReference>
<dbReference type="KEGG" id="cfus:CYFUS_005373"/>
<evidence type="ECO:0000256" key="2">
    <source>
        <dbReference type="ARBA" id="ARBA00022630"/>
    </source>
</evidence>
<gene>
    <name evidence="7" type="ORF">CYFUS_005373</name>
</gene>
<dbReference type="Gene3D" id="3.50.50.60">
    <property type="entry name" value="FAD/NAD(P)-binding domain"/>
    <property type="match status" value="2"/>
</dbReference>
<dbReference type="PRINTS" id="PR00368">
    <property type="entry name" value="FADPNR"/>
</dbReference>
<sequence length="416" mass="44833">MKSGETVVIVGAGQAGGELATRLRQQGSEGRIVLVGDEAHLPYQRPPLSKGFLLGKMGRNDLHLKPQATYERFSIELKLGTRVERIERDAHEVLLSEGSRLRYDKLVLATGGRARLLSFPGVDTSRLENVFSLRSIADVEAMHGQFVSGRHLVIIGGGYVGLEVAAAATQLGLRVTVVEAAPRILARVTGPEVSSFIEAIHRGHGVDFRQLAGVQGFELDESQRRVRRAKISHGGGEEAIEADLVLVGIGLVPNTELAAQAGLAVDNGIVVDEYARTSDPSILAIGDCANQPSSYTGTRVRLESVPNALEHARVAAATLMGKQEPSTATPWFWSEQYDLKLQMVGLSTGYERCVTRGSVENRTFSAFYLKDGRILAADVIGRPADFMAARKMVSSRTPVDAQRLADESVPLGQCAV</sequence>
<accession>A0A250J7M6</accession>
<keyword evidence="3" id="KW-0274">FAD</keyword>
<dbReference type="PANTHER" id="PTHR43557">
    <property type="entry name" value="APOPTOSIS-INDUCING FACTOR 1"/>
    <property type="match status" value="1"/>
</dbReference>
<name>A0A250J7M6_9BACT</name>
<evidence type="ECO:0000256" key="3">
    <source>
        <dbReference type="ARBA" id="ARBA00022827"/>
    </source>
</evidence>
<dbReference type="PRINTS" id="PR00411">
    <property type="entry name" value="PNDRDTASEI"/>
</dbReference>
<dbReference type="AlphaFoldDB" id="A0A250J7M6"/>
<dbReference type="InterPro" id="IPR036188">
    <property type="entry name" value="FAD/NAD-bd_sf"/>
</dbReference>
<feature type="domain" description="Reductase C-terminal" evidence="6">
    <location>
        <begin position="331"/>
        <end position="414"/>
    </location>
</feature>
<dbReference type="EMBL" id="CP022098">
    <property type="protein sequence ID" value="ATB39925.1"/>
    <property type="molecule type" value="Genomic_DNA"/>
</dbReference>
<dbReference type="GO" id="GO:0016651">
    <property type="term" value="F:oxidoreductase activity, acting on NAD(P)H"/>
    <property type="evidence" value="ECO:0007669"/>
    <property type="project" value="TreeGrafter"/>
</dbReference>
<dbReference type="SUPFAM" id="SSF51905">
    <property type="entry name" value="FAD/NAD(P)-binding domain"/>
    <property type="match status" value="2"/>
</dbReference>
<dbReference type="RefSeq" id="WP_095987888.1">
    <property type="nucleotide sequence ID" value="NZ_CP022098.1"/>
</dbReference>
<dbReference type="Gene3D" id="3.30.390.30">
    <property type="match status" value="1"/>
</dbReference>
<evidence type="ECO:0000256" key="4">
    <source>
        <dbReference type="ARBA" id="ARBA00023002"/>
    </source>
</evidence>
<dbReference type="GO" id="GO:0005737">
    <property type="term" value="C:cytoplasm"/>
    <property type="evidence" value="ECO:0007669"/>
    <property type="project" value="TreeGrafter"/>
</dbReference>
<protein>
    <submittedName>
        <fullName evidence="7">Ferredoxin reductase</fullName>
    </submittedName>
</protein>
<evidence type="ECO:0000259" key="5">
    <source>
        <dbReference type="Pfam" id="PF07992"/>
    </source>
</evidence>
<feature type="domain" description="FAD/NAD(P)-binding" evidence="5">
    <location>
        <begin position="6"/>
        <end position="312"/>
    </location>
</feature>
<dbReference type="InterPro" id="IPR023753">
    <property type="entry name" value="FAD/NAD-binding_dom"/>
</dbReference>
<dbReference type="InterPro" id="IPR050446">
    <property type="entry name" value="FAD-oxidoreductase/Apoptosis"/>
</dbReference>
<keyword evidence="4" id="KW-0560">Oxidoreductase</keyword>
<dbReference type="SUPFAM" id="SSF55424">
    <property type="entry name" value="FAD/NAD-linked reductases, dimerisation (C-terminal) domain"/>
    <property type="match status" value="1"/>
</dbReference>
<organism evidence="7 8">
    <name type="scientific">Cystobacter fuscus</name>
    <dbReference type="NCBI Taxonomy" id="43"/>
    <lineage>
        <taxon>Bacteria</taxon>
        <taxon>Pseudomonadati</taxon>
        <taxon>Myxococcota</taxon>
        <taxon>Myxococcia</taxon>
        <taxon>Myxococcales</taxon>
        <taxon>Cystobacterineae</taxon>
        <taxon>Archangiaceae</taxon>
        <taxon>Cystobacter</taxon>
    </lineage>
</organism>
<dbReference type="PANTHER" id="PTHR43557:SF2">
    <property type="entry name" value="RIESKE DOMAIN-CONTAINING PROTEIN-RELATED"/>
    <property type="match status" value="1"/>
</dbReference>
<dbReference type="Proteomes" id="UP000217257">
    <property type="component" value="Chromosome"/>
</dbReference>
<keyword evidence="2" id="KW-0285">Flavoprotein</keyword>
<comment type="cofactor">
    <cofactor evidence="1">
        <name>FAD</name>
        <dbReference type="ChEBI" id="CHEBI:57692"/>
    </cofactor>
</comment>
<dbReference type="InterPro" id="IPR028202">
    <property type="entry name" value="Reductase_C"/>
</dbReference>
<dbReference type="Pfam" id="PF14759">
    <property type="entry name" value="Reductase_C"/>
    <property type="match status" value="1"/>
</dbReference>
<evidence type="ECO:0000313" key="8">
    <source>
        <dbReference type="Proteomes" id="UP000217257"/>
    </source>
</evidence>
<evidence type="ECO:0000259" key="6">
    <source>
        <dbReference type="Pfam" id="PF14759"/>
    </source>
</evidence>
<dbReference type="InterPro" id="IPR016156">
    <property type="entry name" value="FAD/NAD-linked_Rdtase_dimer_sf"/>
</dbReference>
<evidence type="ECO:0000256" key="1">
    <source>
        <dbReference type="ARBA" id="ARBA00001974"/>
    </source>
</evidence>
<reference evidence="7 8" key="1">
    <citation type="submission" date="2017-06" db="EMBL/GenBank/DDBJ databases">
        <title>Sequencing and comparative analysis of myxobacterial genomes.</title>
        <authorList>
            <person name="Rupp O."/>
            <person name="Goesmann A."/>
            <person name="Sogaard-Andersen L."/>
        </authorList>
    </citation>
    <scope>NUCLEOTIDE SEQUENCE [LARGE SCALE GENOMIC DNA]</scope>
    <source>
        <strain evidence="7 8">DSM 52655</strain>
    </source>
</reference>
<proteinExistence type="predicted"/>